<feature type="domain" description="ZZ-type" evidence="8">
    <location>
        <begin position="480"/>
        <end position="517"/>
    </location>
</feature>
<dbReference type="OrthoDB" id="3679171at2759"/>
<evidence type="ECO:0000259" key="8">
    <source>
        <dbReference type="Pfam" id="PF00569"/>
    </source>
</evidence>
<dbReference type="InterPro" id="IPR000433">
    <property type="entry name" value="Znf_ZZ"/>
</dbReference>
<keyword evidence="1" id="KW-0479">Metal-binding</keyword>
<gene>
    <name evidence="9" type="primary">LITA</name>
    <name evidence="9" type="ORF">DBV05_g11049</name>
</gene>
<keyword evidence="5 6" id="KW-0040">ANK repeat</keyword>
<feature type="compositionally biased region" description="Acidic residues" evidence="7">
    <location>
        <begin position="531"/>
        <end position="588"/>
    </location>
</feature>
<dbReference type="SUPFAM" id="SSF48403">
    <property type="entry name" value="Ankyrin repeat"/>
    <property type="match status" value="2"/>
</dbReference>
<dbReference type="InterPro" id="IPR043145">
    <property type="entry name" value="Znf_ZZ_sf"/>
</dbReference>
<dbReference type="SUPFAM" id="SSF57850">
    <property type="entry name" value="RING/U-box"/>
    <property type="match status" value="1"/>
</dbReference>
<comment type="caution">
    <text evidence="9">The sequence shown here is derived from an EMBL/GenBank/DDBJ whole genome shotgun (WGS) entry which is preliminary data.</text>
</comment>
<dbReference type="PANTHER" id="PTHR24198:SF165">
    <property type="entry name" value="ANKYRIN REPEAT-CONTAINING PROTEIN-RELATED"/>
    <property type="match status" value="1"/>
</dbReference>
<evidence type="ECO:0000256" key="5">
    <source>
        <dbReference type="ARBA" id="ARBA00023043"/>
    </source>
</evidence>
<dbReference type="SMART" id="SM00248">
    <property type="entry name" value="ANK"/>
    <property type="match status" value="8"/>
</dbReference>
<dbReference type="PROSITE" id="PS50088">
    <property type="entry name" value="ANK_REPEAT"/>
    <property type="match status" value="3"/>
</dbReference>
<evidence type="ECO:0000256" key="4">
    <source>
        <dbReference type="ARBA" id="ARBA00022833"/>
    </source>
</evidence>
<feature type="repeat" description="ANK" evidence="6">
    <location>
        <begin position="349"/>
        <end position="381"/>
    </location>
</feature>
<dbReference type="Gene3D" id="1.25.40.20">
    <property type="entry name" value="Ankyrin repeat-containing domain"/>
    <property type="match status" value="3"/>
</dbReference>
<keyword evidence="3" id="KW-0863">Zinc-finger</keyword>
<evidence type="ECO:0000256" key="6">
    <source>
        <dbReference type="PROSITE-ProRule" id="PRU00023"/>
    </source>
</evidence>
<dbReference type="PANTHER" id="PTHR24198">
    <property type="entry name" value="ANKYRIN REPEAT AND PROTEIN KINASE DOMAIN-CONTAINING PROTEIN"/>
    <property type="match status" value="1"/>
</dbReference>
<evidence type="ECO:0000256" key="2">
    <source>
        <dbReference type="ARBA" id="ARBA00022737"/>
    </source>
</evidence>
<keyword evidence="10" id="KW-1185">Reference proteome</keyword>
<dbReference type="Pfam" id="PF00569">
    <property type="entry name" value="ZZ"/>
    <property type="match status" value="1"/>
</dbReference>
<dbReference type="Gene3D" id="3.30.60.90">
    <property type="match status" value="1"/>
</dbReference>
<feature type="repeat" description="ANK" evidence="6">
    <location>
        <begin position="56"/>
        <end position="88"/>
    </location>
</feature>
<evidence type="ECO:0000313" key="9">
    <source>
        <dbReference type="EMBL" id="KAB2570298.1"/>
    </source>
</evidence>
<keyword evidence="4" id="KW-0862">Zinc</keyword>
<dbReference type="EMBL" id="VCHE01000143">
    <property type="protein sequence ID" value="KAB2570298.1"/>
    <property type="molecule type" value="Genomic_DNA"/>
</dbReference>
<reference evidence="9 10" key="1">
    <citation type="journal article" date="2019" name="Sci. Rep.">
        <title>A multi-omics analysis of the grapevine pathogen Lasiodiplodia theobromae reveals that temperature affects the expression of virulence- and pathogenicity-related genes.</title>
        <authorList>
            <person name="Felix C."/>
            <person name="Meneses R."/>
            <person name="Goncalves M.F.M."/>
            <person name="Tilleman L."/>
            <person name="Duarte A.S."/>
            <person name="Jorrin-Novo J.V."/>
            <person name="Van de Peer Y."/>
            <person name="Deforce D."/>
            <person name="Van Nieuwerburgh F."/>
            <person name="Esteves A.C."/>
            <person name="Alves A."/>
        </authorList>
    </citation>
    <scope>NUCLEOTIDE SEQUENCE [LARGE SCALE GENOMIC DNA]</scope>
    <source>
        <strain evidence="9 10">LA-SOL3</strain>
    </source>
</reference>
<feature type="repeat" description="ANK" evidence="6">
    <location>
        <begin position="176"/>
        <end position="208"/>
    </location>
</feature>
<dbReference type="AlphaFoldDB" id="A0A5N5CY61"/>
<dbReference type="InterPro" id="IPR036770">
    <property type="entry name" value="Ankyrin_rpt-contain_sf"/>
</dbReference>
<dbReference type="PROSITE" id="PS50297">
    <property type="entry name" value="ANK_REP_REGION"/>
    <property type="match status" value="2"/>
</dbReference>
<evidence type="ECO:0000256" key="3">
    <source>
        <dbReference type="ARBA" id="ARBA00022771"/>
    </source>
</evidence>
<dbReference type="CDD" id="cd02249">
    <property type="entry name" value="ZZ"/>
    <property type="match status" value="1"/>
</dbReference>
<sequence>MTKVLLEAGADINACTEMENFTPVHIHLKRHTEVLETILDAKPDLEIKTSPTCYIPGMTPLALAVWEEKVEAAKILLAAGADPNTKTGHKGGAPLHLGMKEDLVRALLEYDPDLHLENDEGDTPLNALLSLTREEKKDEWVVVGEVYAPGKETGITLPVIEMLLRKGSDVNYPNKAGQTPLFKALNKPDLAIARLLLSRGANPNHISREDGMPLHSACRSGTWEAFRLMFDKVGFAEEALYGIGSVVNATCMRDGGEEVPLQILKHLRKTVGRQKMHLNQKCGSYGCALSSACFWSSEGVIGWLLKHGARVRTKDHAGRRPIHFTAYRNTSIFSQICEAGGDITARDKIGRSVLHIAVQSGSAALVKLILEKDPSLLHARDKDNWAPLHYAVRGCSHSARWLREPIDSQTEIVKLLLDDGICSARDFKVRGHEDENWSILKLAWYHGAKAEVRRMLETSLKKQHGHNWDPLSERIERAKRQNFRCGYCFMAIRGFRYHCKQCVQFNLCYKCHGRKNKVHPGHYWDTIGPEFTEEDDYMEDDESTDEDEPMGEDGEDDDESMEEDVEYDEDHSMEDDSDTDDSGSEDEL</sequence>
<dbReference type="GO" id="GO:0008270">
    <property type="term" value="F:zinc ion binding"/>
    <property type="evidence" value="ECO:0007669"/>
    <property type="project" value="UniProtKB-KW"/>
</dbReference>
<evidence type="ECO:0000313" key="10">
    <source>
        <dbReference type="Proteomes" id="UP000325902"/>
    </source>
</evidence>
<dbReference type="Proteomes" id="UP000325902">
    <property type="component" value="Unassembled WGS sequence"/>
</dbReference>
<keyword evidence="2" id="KW-0677">Repeat</keyword>
<dbReference type="InterPro" id="IPR002110">
    <property type="entry name" value="Ankyrin_rpt"/>
</dbReference>
<name>A0A5N5CY61_9PEZI</name>
<accession>A0A5N5CY61</accession>
<feature type="region of interest" description="Disordered" evidence="7">
    <location>
        <begin position="529"/>
        <end position="588"/>
    </location>
</feature>
<evidence type="ECO:0000256" key="1">
    <source>
        <dbReference type="ARBA" id="ARBA00022723"/>
    </source>
</evidence>
<proteinExistence type="predicted"/>
<dbReference type="Pfam" id="PF12796">
    <property type="entry name" value="Ank_2"/>
    <property type="match status" value="3"/>
</dbReference>
<organism evidence="9 10">
    <name type="scientific">Lasiodiplodia theobromae</name>
    <dbReference type="NCBI Taxonomy" id="45133"/>
    <lineage>
        <taxon>Eukaryota</taxon>
        <taxon>Fungi</taxon>
        <taxon>Dikarya</taxon>
        <taxon>Ascomycota</taxon>
        <taxon>Pezizomycotina</taxon>
        <taxon>Dothideomycetes</taxon>
        <taxon>Dothideomycetes incertae sedis</taxon>
        <taxon>Botryosphaeriales</taxon>
        <taxon>Botryosphaeriaceae</taxon>
        <taxon>Lasiodiplodia</taxon>
    </lineage>
</organism>
<protein>
    <submittedName>
        <fullName evidence="9">Alpha-latroinsectotoxin-Lt1a</fullName>
    </submittedName>
</protein>
<evidence type="ECO:0000256" key="7">
    <source>
        <dbReference type="SAM" id="MobiDB-lite"/>
    </source>
</evidence>